<keyword evidence="1" id="KW-0479">Metal-binding</keyword>
<comment type="caution">
    <text evidence="4">The sequence shown here is derived from an EMBL/GenBank/DDBJ whole genome shotgun (WGS) entry which is preliminary data.</text>
</comment>
<dbReference type="SMART" id="SM00484">
    <property type="entry name" value="XPGI"/>
    <property type="match status" value="1"/>
</dbReference>
<proteinExistence type="inferred from homology"/>
<dbReference type="InterPro" id="IPR006084">
    <property type="entry name" value="XPG/Rad2"/>
</dbReference>
<comment type="cofactor">
    <cofactor evidence="1">
        <name>Mg(2+)</name>
        <dbReference type="ChEBI" id="CHEBI:18420"/>
    </cofactor>
    <text evidence="1">Binds 2 magnesium ions per subunit. They probably participate in the reaction catalyzed by the enzyme. May bind an additional third magnesium ion after substrate binding.</text>
</comment>
<dbReference type="AlphaFoldDB" id="J6ERV0"/>
<keyword evidence="1" id="KW-0460">Magnesium</keyword>
<keyword evidence="1" id="KW-0267">Excision nuclease</keyword>
<feature type="region of interest" description="Disordered" evidence="2">
    <location>
        <begin position="200"/>
        <end position="308"/>
    </location>
</feature>
<dbReference type="PANTHER" id="PTHR11081:SF8">
    <property type="entry name" value="EXONUCLEASE 1"/>
    <property type="match status" value="1"/>
</dbReference>
<dbReference type="GO" id="GO:0046872">
    <property type="term" value="F:metal ion binding"/>
    <property type="evidence" value="ECO:0007669"/>
    <property type="project" value="UniProtKB-UniRule"/>
</dbReference>
<dbReference type="GO" id="GO:0006310">
    <property type="term" value="P:DNA recombination"/>
    <property type="evidence" value="ECO:0007669"/>
    <property type="project" value="TreeGrafter"/>
</dbReference>
<evidence type="ECO:0000256" key="1">
    <source>
        <dbReference type="RuleBase" id="RU910737"/>
    </source>
</evidence>
<comment type="function">
    <text evidence="1">5'-&gt;3' double-stranded DNA exonuclease which may also possess a cryptic 3'-&gt;5' double-stranded DNA exonuclease activity. Functions in DNA mismatch repair.</text>
</comment>
<accession>J6ERV0</accession>
<keyword evidence="1" id="KW-0227">DNA damage</keyword>
<evidence type="ECO:0000256" key="2">
    <source>
        <dbReference type="SAM" id="MobiDB-lite"/>
    </source>
</evidence>
<dbReference type="OrthoDB" id="31113at2759"/>
<dbReference type="RefSeq" id="XP_014177863.1">
    <property type="nucleotide sequence ID" value="XM_014322388.1"/>
</dbReference>
<dbReference type="Pfam" id="PF00867">
    <property type="entry name" value="XPG_I"/>
    <property type="match status" value="1"/>
</dbReference>
<dbReference type="EMBL" id="ALBS01000260">
    <property type="protein sequence ID" value="EJT47249.1"/>
    <property type="molecule type" value="Genomic_DNA"/>
</dbReference>
<keyword evidence="1" id="KW-0234">DNA repair</keyword>
<reference evidence="4 5" key="1">
    <citation type="journal article" date="2012" name="Eukaryot. Cell">
        <title>Draft genome sequence of CBS 2479, the standard type strain of Trichosporon asahii.</title>
        <authorList>
            <person name="Yang R.Y."/>
            <person name="Li H.T."/>
            <person name="Zhu H."/>
            <person name="Zhou G.P."/>
            <person name="Wang M."/>
            <person name="Wang L."/>
        </authorList>
    </citation>
    <scope>NUCLEOTIDE SEQUENCE [LARGE SCALE GENOMIC DNA]</scope>
    <source>
        <strain evidence="5">ATCC 90039 / CBS 2479 / JCM 2466 / KCTC 7840 / NCYC 2677 / UAMH 7654</strain>
    </source>
</reference>
<keyword evidence="1" id="KW-0540">Nuclease</keyword>
<feature type="domain" description="XPG-I" evidence="3">
    <location>
        <begin position="395"/>
        <end position="465"/>
    </location>
</feature>
<evidence type="ECO:0000259" key="3">
    <source>
        <dbReference type="SMART" id="SM00484"/>
    </source>
</evidence>
<dbReference type="InterPro" id="IPR006086">
    <property type="entry name" value="XPG-I_dom"/>
</dbReference>
<keyword evidence="1" id="KW-0539">Nucleus</keyword>
<dbReference type="SUPFAM" id="SSF47807">
    <property type="entry name" value="5' to 3' exonuclease, C-terminal subdomain"/>
    <property type="match status" value="1"/>
</dbReference>
<protein>
    <recommendedName>
        <fullName evidence="1">Exonuclease 1</fullName>
        <ecNumber evidence="1">3.1.-.-</ecNumber>
    </recommendedName>
</protein>
<dbReference type="EC" id="3.1.-.-" evidence="1"/>
<dbReference type="GeneID" id="25987524"/>
<dbReference type="Gene3D" id="3.40.50.1010">
    <property type="entry name" value="5'-nuclease"/>
    <property type="match status" value="2"/>
</dbReference>
<dbReference type="KEGG" id="tasa:A1Q1_04011"/>
<sequence length="651" mass="72428">MGVKDLVGWISKHHPEIITILPSRWDTPSIRGKRIALDATLITNRFHIADRQGRYNGKAALLGWHGLLADMKRSGIQPIAVWDERGVREWKAPEARKRQASRARVLARKLHEDRRAIRLSRLRDELQYTHLFLEPVSQIWGKTLLAPTPPILHDQQRNAFAAPLDLANDDVVTNILYVSLFASHTASLRRLYEECVDEMTRASRGSPEEDTEEPEPLASDGEEVASDAVPAVEEAETVAATEQQPVASSSIAADIETADEAEDRALSAAEDAATATEEDESGDILEDAVIEDDSPGGEPETADLDATDRRLLSIEPSTEYVETPRQEALSLDELELYSLLFDSGDAPISPGDAVDLARQVLDSMIKRAATVRETYVGSLNVPQEKDHAACRELLRVMGVPIVIANIPYEAEGLASALVQRGQADFVGSEDSDVVVYGVPLLRNLANSGQPLSHIDSAGLRTKLGWSFERFLDFCVLLGTDASPRIAKVGPAAAFRFMQAYDSIEEMLEGEPEVADRVETGTYLPMVFNARTLFTDLPPEEDVTAGPLTYDDLTVKKWMWKHWRIWPRSRGESQDADTDTDVRLVQERQSVPIELLEVEIDEILDRELWGQLAPQDPPSAPPMAFTEEELEYEIACEALRFENVMTYHQHNP</sequence>
<dbReference type="InterPro" id="IPR036279">
    <property type="entry name" value="5-3_exonuclease_C_sf"/>
</dbReference>
<dbReference type="HOGENOM" id="CLU_021984_0_0_1"/>
<dbReference type="Gene3D" id="1.10.150.20">
    <property type="entry name" value="5' to 3' exonuclease, C-terminal subdomain"/>
    <property type="match status" value="1"/>
</dbReference>
<comment type="similarity">
    <text evidence="1">Belongs to the XPG/RAD2 endonuclease family. EXO1 subfamily.</text>
</comment>
<dbReference type="Proteomes" id="UP000002748">
    <property type="component" value="Unassembled WGS sequence"/>
</dbReference>
<feature type="compositionally biased region" description="Acidic residues" evidence="2">
    <location>
        <begin position="276"/>
        <end position="305"/>
    </location>
</feature>
<dbReference type="GO" id="GO:0006298">
    <property type="term" value="P:mismatch repair"/>
    <property type="evidence" value="ECO:0007669"/>
    <property type="project" value="TreeGrafter"/>
</dbReference>
<dbReference type="VEuPathDB" id="FungiDB:A1Q1_04011"/>
<dbReference type="GO" id="GO:0003677">
    <property type="term" value="F:DNA binding"/>
    <property type="evidence" value="ECO:0007669"/>
    <property type="project" value="UniProtKB-UniRule"/>
</dbReference>
<dbReference type="GO" id="GO:0017108">
    <property type="term" value="F:5'-flap endonuclease activity"/>
    <property type="evidence" value="ECO:0007669"/>
    <property type="project" value="TreeGrafter"/>
</dbReference>
<gene>
    <name evidence="4" type="ORF">A1Q1_04011</name>
</gene>
<comment type="subcellular location">
    <subcellularLocation>
        <location evidence="1">Nucleus</location>
    </subcellularLocation>
</comment>
<dbReference type="PRINTS" id="PR00853">
    <property type="entry name" value="XPGRADSUPER"/>
</dbReference>
<feature type="compositionally biased region" description="Acidic residues" evidence="2">
    <location>
        <begin position="208"/>
        <end position="225"/>
    </location>
</feature>
<evidence type="ECO:0000313" key="4">
    <source>
        <dbReference type="EMBL" id="EJT47249.1"/>
    </source>
</evidence>
<dbReference type="PANTHER" id="PTHR11081">
    <property type="entry name" value="FLAP ENDONUCLEASE FAMILY MEMBER"/>
    <property type="match status" value="1"/>
</dbReference>
<organism evidence="4 5">
    <name type="scientific">Trichosporon asahii var. asahii (strain ATCC 90039 / CBS 2479 / JCM 2466 / KCTC 7840 / NBRC 103889/ NCYC 2677 / UAMH 7654)</name>
    <name type="common">Yeast</name>
    <dbReference type="NCBI Taxonomy" id="1186058"/>
    <lineage>
        <taxon>Eukaryota</taxon>
        <taxon>Fungi</taxon>
        <taxon>Dikarya</taxon>
        <taxon>Basidiomycota</taxon>
        <taxon>Agaricomycotina</taxon>
        <taxon>Tremellomycetes</taxon>
        <taxon>Trichosporonales</taxon>
        <taxon>Trichosporonaceae</taxon>
        <taxon>Trichosporon</taxon>
    </lineage>
</organism>
<evidence type="ECO:0000313" key="5">
    <source>
        <dbReference type="Proteomes" id="UP000002748"/>
    </source>
</evidence>
<feature type="compositionally biased region" description="Low complexity" evidence="2">
    <location>
        <begin position="266"/>
        <end position="275"/>
    </location>
</feature>
<keyword evidence="1" id="KW-0238">DNA-binding</keyword>
<dbReference type="GO" id="GO:0035312">
    <property type="term" value="F:5'-3' DNA exonuclease activity"/>
    <property type="evidence" value="ECO:0007669"/>
    <property type="project" value="UniProtKB-UniRule"/>
</dbReference>
<dbReference type="InterPro" id="IPR029060">
    <property type="entry name" value="PIN-like_dom_sf"/>
</dbReference>
<keyword evidence="1" id="KW-0228">DNA excision</keyword>
<dbReference type="GO" id="GO:0005634">
    <property type="term" value="C:nucleus"/>
    <property type="evidence" value="ECO:0007669"/>
    <property type="project" value="UniProtKB-SubCell"/>
</dbReference>
<name>J6ERV0_TRIAS</name>
<keyword evidence="1" id="KW-0378">Hydrolase</keyword>
<feature type="compositionally biased region" description="Low complexity" evidence="2">
    <location>
        <begin position="228"/>
        <end position="245"/>
    </location>
</feature>
<keyword evidence="4" id="KW-0255">Endonuclease</keyword>
<keyword evidence="1" id="KW-0269">Exonuclease</keyword>
<dbReference type="SUPFAM" id="SSF88723">
    <property type="entry name" value="PIN domain-like"/>
    <property type="match status" value="1"/>
</dbReference>